<keyword evidence="1" id="KW-0479">Metal-binding</keyword>
<evidence type="ECO:0000256" key="5">
    <source>
        <dbReference type="SAM" id="Coils"/>
    </source>
</evidence>
<dbReference type="Gene3D" id="3.30.70.1820">
    <property type="entry name" value="L1 transposable element, RRM domain"/>
    <property type="match status" value="1"/>
</dbReference>
<dbReference type="Gene3D" id="3.30.40.10">
    <property type="entry name" value="Zinc/RING finger domain, C3HC4 (zinc finger)"/>
    <property type="match status" value="1"/>
</dbReference>
<evidence type="ECO:0000256" key="1">
    <source>
        <dbReference type="ARBA" id="ARBA00022723"/>
    </source>
</evidence>
<evidence type="ECO:0000313" key="9">
    <source>
        <dbReference type="Proteomes" id="UP001292094"/>
    </source>
</evidence>
<comment type="caution">
    <text evidence="8">The sequence shown here is derived from an EMBL/GenBank/DDBJ whole genome shotgun (WGS) entry which is preliminary data.</text>
</comment>
<dbReference type="PROSITE" id="PS50016">
    <property type="entry name" value="ZF_PHD_2"/>
    <property type="match status" value="1"/>
</dbReference>
<dbReference type="Proteomes" id="UP001292094">
    <property type="component" value="Unassembled WGS sequence"/>
</dbReference>
<dbReference type="AlphaFoldDB" id="A0AAE1QJW2"/>
<evidence type="ECO:0000259" key="7">
    <source>
        <dbReference type="PROSITE" id="PS50016"/>
    </source>
</evidence>
<reference evidence="8" key="1">
    <citation type="submission" date="2023-11" db="EMBL/GenBank/DDBJ databases">
        <title>Genome assemblies of two species of porcelain crab, Petrolisthes cinctipes and Petrolisthes manimaculis (Anomura: Porcellanidae).</title>
        <authorList>
            <person name="Angst P."/>
        </authorList>
    </citation>
    <scope>NUCLEOTIDE SEQUENCE</scope>
    <source>
        <strain evidence="8">PB745_02</strain>
        <tissue evidence="8">Gill</tissue>
    </source>
</reference>
<feature type="compositionally biased region" description="Low complexity" evidence="6">
    <location>
        <begin position="259"/>
        <end position="273"/>
    </location>
</feature>
<dbReference type="SUPFAM" id="SSF57903">
    <property type="entry name" value="FYVE/PHD zinc finger"/>
    <property type="match status" value="1"/>
</dbReference>
<evidence type="ECO:0000256" key="2">
    <source>
        <dbReference type="ARBA" id="ARBA00022771"/>
    </source>
</evidence>
<accession>A0AAE1QJW2</accession>
<keyword evidence="9" id="KW-1185">Reference proteome</keyword>
<organism evidence="8 9">
    <name type="scientific">Petrolisthes manimaculis</name>
    <dbReference type="NCBI Taxonomy" id="1843537"/>
    <lineage>
        <taxon>Eukaryota</taxon>
        <taxon>Metazoa</taxon>
        <taxon>Ecdysozoa</taxon>
        <taxon>Arthropoda</taxon>
        <taxon>Crustacea</taxon>
        <taxon>Multicrustacea</taxon>
        <taxon>Malacostraca</taxon>
        <taxon>Eumalacostraca</taxon>
        <taxon>Eucarida</taxon>
        <taxon>Decapoda</taxon>
        <taxon>Pleocyemata</taxon>
        <taxon>Anomura</taxon>
        <taxon>Galatheoidea</taxon>
        <taxon>Porcellanidae</taxon>
        <taxon>Petrolisthes</taxon>
    </lineage>
</organism>
<keyword evidence="3" id="KW-0862">Zinc</keyword>
<evidence type="ECO:0000256" key="4">
    <source>
        <dbReference type="PROSITE-ProRule" id="PRU00146"/>
    </source>
</evidence>
<dbReference type="PROSITE" id="PS01359">
    <property type="entry name" value="ZF_PHD_1"/>
    <property type="match status" value="1"/>
</dbReference>
<dbReference type="InterPro" id="IPR019787">
    <property type="entry name" value="Znf_PHD-finger"/>
</dbReference>
<proteinExistence type="predicted"/>
<evidence type="ECO:0000256" key="6">
    <source>
        <dbReference type="SAM" id="MobiDB-lite"/>
    </source>
</evidence>
<sequence length="356" mass="41592">MSGRGAKKKSCRRCGFEGRIYERELCGSCKDTVKSDGDSRGPAGDQEDNNSEDNNKQEEWYQQVGRDSCGVCQKKVRDNDNGLCCEICERWHHCGCIKMGTQEYRMLQQLDREVDWMCKNCKAKIKNLKAENLKLRDEVVALRLENDDLKKMLNDRIINLEKKVECLEKKNININNTGKGNGEGLNQVVEKVLEVVREEEEKKARINNLVIYEVEESQKEYGKEREEEDKDKCTEIFERGVGVKGVSIESVRRLGRRMNTGTGEEGNNQGVNNSTRPRPVLVKLKYKEDKYDILKNARNLRNVGSERMRRIIITPDRTRKEQEIDRELRNELRKKREEGESGWYIYRGQLKRRNFQ</sequence>
<feature type="coiled-coil region" evidence="5">
    <location>
        <begin position="118"/>
        <end position="209"/>
    </location>
</feature>
<dbReference type="InterPro" id="IPR019786">
    <property type="entry name" value="Zinc_finger_PHD-type_CS"/>
</dbReference>
<name>A0AAE1QJW2_9EUCA</name>
<dbReference type="InterPro" id="IPR011011">
    <property type="entry name" value="Znf_FYVE_PHD"/>
</dbReference>
<feature type="domain" description="PHD-type" evidence="7">
    <location>
        <begin position="66"/>
        <end position="124"/>
    </location>
</feature>
<feature type="region of interest" description="Disordered" evidence="6">
    <location>
        <begin position="258"/>
        <end position="278"/>
    </location>
</feature>
<dbReference type="InterPro" id="IPR013083">
    <property type="entry name" value="Znf_RING/FYVE/PHD"/>
</dbReference>
<protein>
    <recommendedName>
        <fullName evidence="7">PHD-type domain-containing protein</fullName>
    </recommendedName>
</protein>
<feature type="region of interest" description="Disordered" evidence="6">
    <location>
        <begin position="32"/>
        <end position="57"/>
    </location>
</feature>
<dbReference type="GO" id="GO:0008270">
    <property type="term" value="F:zinc ion binding"/>
    <property type="evidence" value="ECO:0007669"/>
    <property type="project" value="UniProtKB-KW"/>
</dbReference>
<dbReference type="PANTHER" id="PTHR37445:SF3">
    <property type="entry name" value="ZINC FINGER PHD-TYPE DOMAIN-CONTAINING PROTEIN"/>
    <property type="match status" value="1"/>
</dbReference>
<evidence type="ECO:0000256" key="3">
    <source>
        <dbReference type="ARBA" id="ARBA00022833"/>
    </source>
</evidence>
<keyword evidence="2 4" id="KW-0863">Zinc-finger</keyword>
<dbReference type="EMBL" id="JAWZYT010000198">
    <property type="protein sequence ID" value="KAK4326803.1"/>
    <property type="molecule type" value="Genomic_DNA"/>
</dbReference>
<keyword evidence="5" id="KW-0175">Coiled coil</keyword>
<evidence type="ECO:0000313" key="8">
    <source>
        <dbReference type="EMBL" id="KAK4326803.1"/>
    </source>
</evidence>
<dbReference type="PANTHER" id="PTHR37445">
    <property type="entry name" value="PROTEIN CBG24663"/>
    <property type="match status" value="1"/>
</dbReference>
<gene>
    <name evidence="8" type="ORF">Pmani_002707</name>
</gene>
<dbReference type="CDD" id="cd15489">
    <property type="entry name" value="PHD_SF"/>
    <property type="match status" value="1"/>
</dbReference>